<dbReference type="Gene3D" id="3.30.70.2390">
    <property type="match status" value="1"/>
</dbReference>
<evidence type="ECO:0000313" key="4">
    <source>
        <dbReference type="EMBL" id="NEZ45681.1"/>
    </source>
</evidence>
<dbReference type="PANTHER" id="PTHR33392">
    <property type="entry name" value="POLYISOPRENYL-TEICHOIC ACID--PEPTIDOGLYCAN TEICHOIC ACID TRANSFERASE TAGU"/>
    <property type="match status" value="1"/>
</dbReference>
<dbReference type="InterPro" id="IPR004474">
    <property type="entry name" value="LytR_CpsA_psr"/>
</dbReference>
<evidence type="ECO:0000256" key="1">
    <source>
        <dbReference type="ARBA" id="ARBA00006068"/>
    </source>
</evidence>
<accession>A0A6M0R674</accession>
<dbReference type="NCBIfam" id="TIGR00350">
    <property type="entry name" value="lytR_cpsA_psr"/>
    <property type="match status" value="1"/>
</dbReference>
<dbReference type="PANTHER" id="PTHR33392:SF6">
    <property type="entry name" value="POLYISOPRENYL-TEICHOIC ACID--PEPTIDOGLYCAN TEICHOIC ACID TRANSFERASE TAGU"/>
    <property type="match status" value="1"/>
</dbReference>
<evidence type="ECO:0000259" key="2">
    <source>
        <dbReference type="Pfam" id="PF03816"/>
    </source>
</evidence>
<dbReference type="EMBL" id="SXDP01000001">
    <property type="protein sequence ID" value="NEZ45681.1"/>
    <property type="molecule type" value="Genomic_DNA"/>
</dbReference>
<dbReference type="Gene3D" id="3.40.630.190">
    <property type="entry name" value="LCP protein"/>
    <property type="match status" value="1"/>
</dbReference>
<dbReference type="InterPro" id="IPR027381">
    <property type="entry name" value="LytR/CpsA/Psr_C"/>
</dbReference>
<dbReference type="Pfam" id="PF13399">
    <property type="entry name" value="LytR_C"/>
    <property type="match status" value="1"/>
</dbReference>
<dbReference type="AlphaFoldDB" id="A0A6M0R674"/>
<organism evidence="4 5">
    <name type="scientific">Clostridium niameyense</name>
    <dbReference type="NCBI Taxonomy" id="1622073"/>
    <lineage>
        <taxon>Bacteria</taxon>
        <taxon>Bacillati</taxon>
        <taxon>Bacillota</taxon>
        <taxon>Clostridia</taxon>
        <taxon>Eubacteriales</taxon>
        <taxon>Clostridiaceae</taxon>
        <taxon>Clostridium</taxon>
    </lineage>
</organism>
<dbReference type="RefSeq" id="WP_050606800.1">
    <property type="nucleotide sequence ID" value="NZ_CABKUB010000006.1"/>
</dbReference>
<protein>
    <submittedName>
        <fullName evidence="4">LytR family transcriptional regulator</fullName>
    </submittedName>
</protein>
<name>A0A6M0R674_9CLOT</name>
<keyword evidence="5" id="KW-1185">Reference proteome</keyword>
<comment type="similarity">
    <text evidence="1">Belongs to the LytR/CpsA/Psr (LCP) family.</text>
</comment>
<feature type="domain" description="LytR/CpsA/Psr regulator C-terminal" evidence="3">
    <location>
        <begin position="328"/>
        <end position="414"/>
    </location>
</feature>
<evidence type="ECO:0000313" key="5">
    <source>
        <dbReference type="Proteomes" id="UP000473885"/>
    </source>
</evidence>
<evidence type="ECO:0000259" key="3">
    <source>
        <dbReference type="Pfam" id="PF13399"/>
    </source>
</evidence>
<dbReference type="InterPro" id="IPR050922">
    <property type="entry name" value="LytR/CpsA/Psr_CW_biosynth"/>
</dbReference>
<feature type="domain" description="Cell envelope-related transcriptional attenuator" evidence="2">
    <location>
        <begin position="83"/>
        <end position="236"/>
    </location>
</feature>
<gene>
    <name evidence="4" type="ORF">FDF74_00480</name>
</gene>
<dbReference type="Pfam" id="PF03816">
    <property type="entry name" value="LytR_cpsA_psr"/>
    <property type="match status" value="1"/>
</dbReference>
<dbReference type="Proteomes" id="UP000473885">
    <property type="component" value="Unassembled WGS sequence"/>
</dbReference>
<proteinExistence type="inferred from homology"/>
<reference evidence="4 5" key="1">
    <citation type="submission" date="2019-04" db="EMBL/GenBank/DDBJ databases">
        <title>Genome sequencing of Clostridium botulinum Groups I-IV and Clostridium butyricum.</title>
        <authorList>
            <person name="Brunt J."/>
            <person name="Van Vliet A.H.M."/>
            <person name="Stringer S.C."/>
            <person name="Carter A.T."/>
            <person name="Peck M.W."/>
        </authorList>
    </citation>
    <scope>NUCLEOTIDE SEQUENCE [LARGE SCALE GENOMIC DNA]</scope>
    <source>
        <strain evidence="4 5">IFR 18/094</strain>
    </source>
</reference>
<dbReference type="OrthoDB" id="305468at2"/>
<sequence>MGDNKKKRRKRNTTAKILIVLFSLVILLGSLGYFYLLGFDKSSRAGEGEIKTKKAESGEPVNILVMGVDIGDPKYASKDTPKRTDTMLLVNYNPKNKKINIVSIPRDTRINMMGKKMKINAAHAEKGINGAIEAVENLLGISINNYARVDYKGFRKIIDSIGGIDMEITRNMYYDDPGQNLHIHFKKGTVEHLDGEKAEKFFRWRKNNNGTGFADGDLGRIENQHKFIEKVIEKFKSPAIIPKIPSILSTIPDYVDTDMSPEEIVKYGYIVSKSSGGNISMSTLKGEAKYIQGISYFIYDREKNRDLLYTLTTGNITSNEESLMDKSSVKIQILNGTKINGLASQFAEKLKQEGYTNISTGNNAKLREKSKILYNTDNNFLIREIKNKLNISQIEKSTQSDNNFDIIIILGRDFSNRNN</sequence>
<comment type="caution">
    <text evidence="4">The sequence shown here is derived from an EMBL/GenBank/DDBJ whole genome shotgun (WGS) entry which is preliminary data.</text>
</comment>